<keyword evidence="1" id="KW-1133">Transmembrane helix</keyword>
<dbReference type="InterPro" id="IPR021385">
    <property type="entry name" value="DUF3017"/>
</dbReference>
<dbReference type="AlphaFoldDB" id="A0A8J3FUI9"/>
<comment type="caution">
    <text evidence="2">The sequence shown here is derived from an EMBL/GenBank/DDBJ whole genome shotgun (WGS) entry which is preliminary data.</text>
</comment>
<dbReference type="Proteomes" id="UP000637578">
    <property type="component" value="Unassembled WGS sequence"/>
</dbReference>
<reference evidence="2" key="1">
    <citation type="journal article" date="2014" name="Int. J. Syst. Evol. Microbiol.">
        <title>Complete genome sequence of Corynebacterium casei LMG S-19264T (=DSM 44701T), isolated from a smear-ripened cheese.</title>
        <authorList>
            <consortium name="US DOE Joint Genome Institute (JGI-PGF)"/>
            <person name="Walter F."/>
            <person name="Albersmeier A."/>
            <person name="Kalinowski J."/>
            <person name="Ruckert C."/>
        </authorList>
    </citation>
    <scope>NUCLEOTIDE SEQUENCE</scope>
    <source>
        <strain evidence="2">CGMCC 4.5737</strain>
    </source>
</reference>
<keyword evidence="1" id="KW-0472">Membrane</keyword>
<feature type="transmembrane region" description="Helical" evidence="1">
    <location>
        <begin position="12"/>
        <end position="33"/>
    </location>
</feature>
<reference evidence="2" key="2">
    <citation type="submission" date="2020-09" db="EMBL/GenBank/DDBJ databases">
        <authorList>
            <person name="Sun Q."/>
            <person name="Zhou Y."/>
        </authorList>
    </citation>
    <scope>NUCLEOTIDE SEQUENCE</scope>
    <source>
        <strain evidence="2">CGMCC 4.5737</strain>
    </source>
</reference>
<evidence type="ECO:0008006" key="4">
    <source>
        <dbReference type="Google" id="ProtNLM"/>
    </source>
</evidence>
<feature type="transmembrane region" description="Helical" evidence="1">
    <location>
        <begin position="39"/>
        <end position="56"/>
    </location>
</feature>
<accession>A0A8J3FUI9</accession>
<keyword evidence="3" id="KW-1185">Reference proteome</keyword>
<organism evidence="2 3">
    <name type="scientific">Longimycelium tulufanense</name>
    <dbReference type="NCBI Taxonomy" id="907463"/>
    <lineage>
        <taxon>Bacteria</taxon>
        <taxon>Bacillati</taxon>
        <taxon>Actinomycetota</taxon>
        <taxon>Actinomycetes</taxon>
        <taxon>Pseudonocardiales</taxon>
        <taxon>Pseudonocardiaceae</taxon>
        <taxon>Longimycelium</taxon>
    </lineage>
</organism>
<gene>
    <name evidence="2" type="ORF">GCM10012275_32840</name>
</gene>
<dbReference type="RefSeq" id="WP_229686437.1">
    <property type="nucleotide sequence ID" value="NZ_BMMK01000014.1"/>
</dbReference>
<evidence type="ECO:0000256" key="1">
    <source>
        <dbReference type="SAM" id="Phobius"/>
    </source>
</evidence>
<protein>
    <recommendedName>
        <fullName evidence="4">DUF3017 domain-containing protein</fullName>
    </recommendedName>
</protein>
<name>A0A8J3FUI9_9PSEU</name>
<evidence type="ECO:0000313" key="3">
    <source>
        <dbReference type="Proteomes" id="UP000637578"/>
    </source>
</evidence>
<keyword evidence="1" id="KW-0812">Transmembrane</keyword>
<sequence length="95" mass="10895">MRRFWESERVRRHLPFAAVMAVVLMGLVLISMAHWRRGSFLIGCALLLAAGFRFFLPEERLGLLVLRRRNVDLALYVGFAIAIIAIAISIRRFPV</sequence>
<proteinExistence type="predicted"/>
<evidence type="ECO:0000313" key="2">
    <source>
        <dbReference type="EMBL" id="GGM59106.1"/>
    </source>
</evidence>
<dbReference type="Pfam" id="PF11222">
    <property type="entry name" value="DUF3017"/>
    <property type="match status" value="1"/>
</dbReference>
<dbReference type="EMBL" id="BMMK01000014">
    <property type="protein sequence ID" value="GGM59106.1"/>
    <property type="molecule type" value="Genomic_DNA"/>
</dbReference>
<feature type="transmembrane region" description="Helical" evidence="1">
    <location>
        <begin position="71"/>
        <end position="90"/>
    </location>
</feature>